<evidence type="ECO:0000259" key="4">
    <source>
        <dbReference type="Pfam" id="PF00298"/>
    </source>
</evidence>
<dbReference type="SUPFAM" id="SSF54747">
    <property type="entry name" value="Ribosomal L11/L12e N-terminal domain"/>
    <property type="match status" value="1"/>
</dbReference>
<dbReference type="SUPFAM" id="SSF46906">
    <property type="entry name" value="Ribosomal protein L11, C-terminal domain"/>
    <property type="match status" value="1"/>
</dbReference>
<gene>
    <name evidence="5" type="ORF">KI387_021149</name>
</gene>
<sequence>KIREDIAKETARDWKGLRVTVKISLKNCQAKFIIVPSATTLVIKSQKERERDKEKTKIIKHTRNILVDDVIEIVKVMKHRSMEKPLVGNVKEILGTCVSERHTIDGKDTKNLQSDIDEGETEILED</sequence>
<dbReference type="InterPro" id="IPR000911">
    <property type="entry name" value="Ribosomal_uL11"/>
</dbReference>
<dbReference type="InterPro" id="IPR020783">
    <property type="entry name" value="Ribosomal_uL11_C"/>
</dbReference>
<comment type="similarity">
    <text evidence="1">Belongs to the universal ribosomal protein uL11 family.</text>
</comment>
<evidence type="ECO:0000313" key="5">
    <source>
        <dbReference type="EMBL" id="KAH9319380.1"/>
    </source>
</evidence>
<protein>
    <recommendedName>
        <fullName evidence="4">Large ribosomal subunit protein uL11 C-terminal domain-containing protein</fullName>
    </recommendedName>
</protein>
<feature type="domain" description="Large ribosomal subunit protein uL11 C-terminal" evidence="4">
    <location>
        <begin position="35"/>
        <end position="99"/>
    </location>
</feature>
<dbReference type="PANTHER" id="PTHR11661:SF2">
    <property type="entry name" value="LARGE RIBOSOMAL SUBUNIT PROTEIN UL11"/>
    <property type="match status" value="1"/>
</dbReference>
<dbReference type="InterPro" id="IPR036796">
    <property type="entry name" value="Ribosomal_uL11_N_sf"/>
</dbReference>
<accession>A0AA38GD97</accession>
<dbReference type="SMART" id="SM00649">
    <property type="entry name" value="RL11"/>
    <property type="match status" value="1"/>
</dbReference>
<dbReference type="AlphaFoldDB" id="A0AA38GD97"/>
<evidence type="ECO:0000256" key="3">
    <source>
        <dbReference type="ARBA" id="ARBA00023274"/>
    </source>
</evidence>
<dbReference type="Gene3D" id="1.10.10.250">
    <property type="entry name" value="Ribosomal protein L11, C-terminal domain"/>
    <property type="match status" value="1"/>
</dbReference>
<dbReference type="GO" id="GO:0006412">
    <property type="term" value="P:translation"/>
    <property type="evidence" value="ECO:0007669"/>
    <property type="project" value="InterPro"/>
</dbReference>
<dbReference type="EMBL" id="JAHRHJ020000004">
    <property type="protein sequence ID" value="KAH9319380.1"/>
    <property type="molecule type" value="Genomic_DNA"/>
</dbReference>
<dbReference type="GO" id="GO:0022625">
    <property type="term" value="C:cytosolic large ribosomal subunit"/>
    <property type="evidence" value="ECO:0007669"/>
    <property type="project" value="TreeGrafter"/>
</dbReference>
<evidence type="ECO:0000256" key="2">
    <source>
        <dbReference type="ARBA" id="ARBA00022980"/>
    </source>
</evidence>
<evidence type="ECO:0000256" key="1">
    <source>
        <dbReference type="ARBA" id="ARBA00010537"/>
    </source>
</evidence>
<keyword evidence="2" id="KW-0689">Ribosomal protein</keyword>
<comment type="caution">
    <text evidence="5">The sequence shown here is derived from an EMBL/GenBank/DDBJ whole genome shotgun (WGS) entry which is preliminary data.</text>
</comment>
<dbReference type="GO" id="GO:0003735">
    <property type="term" value="F:structural constituent of ribosome"/>
    <property type="evidence" value="ECO:0007669"/>
    <property type="project" value="InterPro"/>
</dbReference>
<proteinExistence type="inferred from homology"/>
<feature type="non-terminal residue" evidence="5">
    <location>
        <position position="1"/>
    </location>
</feature>
<dbReference type="GO" id="GO:0070180">
    <property type="term" value="F:large ribosomal subunit rRNA binding"/>
    <property type="evidence" value="ECO:0007669"/>
    <property type="project" value="TreeGrafter"/>
</dbReference>
<reference evidence="5 6" key="1">
    <citation type="journal article" date="2021" name="Nat. Plants">
        <title>The Taxus genome provides insights into paclitaxel biosynthesis.</title>
        <authorList>
            <person name="Xiong X."/>
            <person name="Gou J."/>
            <person name="Liao Q."/>
            <person name="Li Y."/>
            <person name="Zhou Q."/>
            <person name="Bi G."/>
            <person name="Li C."/>
            <person name="Du R."/>
            <person name="Wang X."/>
            <person name="Sun T."/>
            <person name="Guo L."/>
            <person name="Liang H."/>
            <person name="Lu P."/>
            <person name="Wu Y."/>
            <person name="Zhang Z."/>
            <person name="Ro D.K."/>
            <person name="Shang Y."/>
            <person name="Huang S."/>
            <person name="Yan J."/>
        </authorList>
    </citation>
    <scope>NUCLEOTIDE SEQUENCE [LARGE SCALE GENOMIC DNA]</scope>
    <source>
        <strain evidence="5">Ta-2019</strain>
    </source>
</reference>
<keyword evidence="3" id="KW-0687">Ribonucleoprotein</keyword>
<evidence type="ECO:0000313" key="6">
    <source>
        <dbReference type="Proteomes" id="UP000824469"/>
    </source>
</evidence>
<dbReference type="Proteomes" id="UP000824469">
    <property type="component" value="Unassembled WGS sequence"/>
</dbReference>
<name>A0AA38GD97_TAXCH</name>
<dbReference type="InterPro" id="IPR036769">
    <property type="entry name" value="Ribosomal_uL11_C_sf"/>
</dbReference>
<dbReference type="PANTHER" id="PTHR11661">
    <property type="entry name" value="60S RIBOSOMAL PROTEIN L12"/>
    <property type="match status" value="1"/>
</dbReference>
<dbReference type="Pfam" id="PF00298">
    <property type="entry name" value="Ribosomal_L11"/>
    <property type="match status" value="1"/>
</dbReference>
<organism evidence="5 6">
    <name type="scientific">Taxus chinensis</name>
    <name type="common">Chinese yew</name>
    <name type="synonym">Taxus wallichiana var. chinensis</name>
    <dbReference type="NCBI Taxonomy" id="29808"/>
    <lineage>
        <taxon>Eukaryota</taxon>
        <taxon>Viridiplantae</taxon>
        <taxon>Streptophyta</taxon>
        <taxon>Embryophyta</taxon>
        <taxon>Tracheophyta</taxon>
        <taxon>Spermatophyta</taxon>
        <taxon>Pinopsida</taxon>
        <taxon>Pinidae</taxon>
        <taxon>Conifers II</taxon>
        <taxon>Cupressales</taxon>
        <taxon>Taxaceae</taxon>
        <taxon>Taxus</taxon>
    </lineage>
</organism>
<keyword evidence="6" id="KW-1185">Reference proteome</keyword>